<accession>A0A7Y9K4T8</accession>
<sequence length="339" mass="36307">MSARDGAVSPYRVPVPPREAVIDWPASFGRRFVVFVDVEEEFDWSAPLDRGNRAVTAIAALPEAHARFAARNVAPVYMVDHPVASDAAAAEVVRSVLADGRSGLGAQLHAWVTPPYGPAVPGGSYAGNLPPALEAAKLDTLTGLLAAAFGRRPLAYRAGRYGIGPATAGLLASRGYRIEASMRARYDYSADLGPDFSRIGSDAFRIGRLIELPLTTVFTGRLRRAGAALYPALGGMRARGAFARAGLLQRVALTPEDMPIGDALAAVRVAIEEEGQRLISFSFHSPSLVPGHTPYVRSRDDLARFWDWWRAMFGLLETLGVQPVGLDEILLAAEMSADG</sequence>
<evidence type="ECO:0000313" key="2">
    <source>
        <dbReference type="Proteomes" id="UP000517753"/>
    </source>
</evidence>
<evidence type="ECO:0000313" key="1">
    <source>
        <dbReference type="EMBL" id="NYD92254.1"/>
    </source>
</evidence>
<comment type="caution">
    <text evidence="1">The sequence shown here is derived from an EMBL/GenBank/DDBJ whole genome shotgun (WGS) entry which is preliminary data.</text>
</comment>
<gene>
    <name evidence="1" type="ORF">HD841_004076</name>
</gene>
<dbReference type="GO" id="GO:0005975">
    <property type="term" value="P:carbohydrate metabolic process"/>
    <property type="evidence" value="ECO:0007669"/>
    <property type="project" value="InterPro"/>
</dbReference>
<proteinExistence type="predicted"/>
<protein>
    <recommendedName>
        <fullName evidence="3">WalW protein</fullName>
    </recommendedName>
</protein>
<organism evidence="1 2">
    <name type="scientific">Sphingomonas melonis</name>
    <dbReference type="NCBI Taxonomy" id="152682"/>
    <lineage>
        <taxon>Bacteria</taxon>
        <taxon>Pseudomonadati</taxon>
        <taxon>Pseudomonadota</taxon>
        <taxon>Alphaproteobacteria</taxon>
        <taxon>Sphingomonadales</taxon>
        <taxon>Sphingomonadaceae</taxon>
        <taxon>Sphingomonas</taxon>
    </lineage>
</organism>
<keyword evidence="2" id="KW-1185">Reference proteome</keyword>
<reference evidence="1 2" key="2">
    <citation type="submission" date="2020-08" db="EMBL/GenBank/DDBJ databases">
        <title>The Agave Microbiome: Exploring the role of microbial communities in plant adaptations to desert environments.</title>
        <authorList>
            <person name="Partida-Martinez L.P."/>
        </authorList>
    </citation>
    <scope>NUCLEOTIDE SEQUENCE [LARGE SCALE GENOMIC DNA]</scope>
    <source>
        <strain evidence="1 2">AS2.3</strain>
    </source>
</reference>
<reference evidence="1 2" key="1">
    <citation type="submission" date="2020-07" db="EMBL/GenBank/DDBJ databases">
        <authorList>
            <person name="Partida-Martinez L."/>
            <person name="Huntemann M."/>
            <person name="Clum A."/>
            <person name="Wang J."/>
            <person name="Palaniappan K."/>
            <person name="Ritter S."/>
            <person name="Chen I.-M."/>
            <person name="Stamatis D."/>
            <person name="Reddy T."/>
            <person name="O'Malley R."/>
            <person name="Daum C."/>
            <person name="Shapiro N."/>
            <person name="Ivanova N."/>
            <person name="Kyrpides N."/>
            <person name="Woyke T."/>
        </authorList>
    </citation>
    <scope>NUCLEOTIDE SEQUENCE [LARGE SCALE GENOMIC DNA]</scope>
    <source>
        <strain evidence="1 2">AS2.3</strain>
    </source>
</reference>
<dbReference type="RefSeq" id="WP_179510636.1">
    <property type="nucleotide sequence ID" value="NZ_JACCBY010000010.1"/>
</dbReference>
<dbReference type="Proteomes" id="UP000517753">
    <property type="component" value="Unassembled WGS sequence"/>
</dbReference>
<evidence type="ECO:0008006" key="3">
    <source>
        <dbReference type="Google" id="ProtNLM"/>
    </source>
</evidence>
<dbReference type="Gene3D" id="3.20.20.370">
    <property type="entry name" value="Glycoside hydrolase/deacetylase"/>
    <property type="match status" value="1"/>
</dbReference>
<dbReference type="CDD" id="cd10935">
    <property type="entry name" value="CE4_WalW"/>
    <property type="match status" value="1"/>
</dbReference>
<dbReference type="EMBL" id="JACCBY010000010">
    <property type="protein sequence ID" value="NYD92254.1"/>
    <property type="molecule type" value="Genomic_DNA"/>
</dbReference>
<dbReference type="SUPFAM" id="SSF88713">
    <property type="entry name" value="Glycoside hydrolase/deacetylase"/>
    <property type="match status" value="1"/>
</dbReference>
<dbReference type="InterPro" id="IPR011330">
    <property type="entry name" value="Glyco_hydro/deAcase_b/a-brl"/>
</dbReference>
<name>A0A7Y9K4T8_9SPHN</name>
<dbReference type="AlphaFoldDB" id="A0A7Y9K4T8"/>